<evidence type="ECO:0008006" key="4">
    <source>
        <dbReference type="Google" id="ProtNLM"/>
    </source>
</evidence>
<proteinExistence type="predicted"/>
<gene>
    <name evidence="2" type="ORF">EV195_107221</name>
</gene>
<organism evidence="2 3">
    <name type="scientific">Tenacibaculum skagerrakense</name>
    <dbReference type="NCBI Taxonomy" id="186571"/>
    <lineage>
        <taxon>Bacteria</taxon>
        <taxon>Pseudomonadati</taxon>
        <taxon>Bacteroidota</taxon>
        <taxon>Flavobacteriia</taxon>
        <taxon>Flavobacteriales</taxon>
        <taxon>Flavobacteriaceae</taxon>
        <taxon>Tenacibaculum</taxon>
    </lineage>
</organism>
<protein>
    <recommendedName>
        <fullName evidence="4">Lipoprotein</fullName>
    </recommendedName>
</protein>
<name>A0A4R2NRK2_9FLAO</name>
<sequence length="155" mass="17810">MKKFIYILLVLLIASCANRPSMNKEISIEEALFEAANSEDNENTILKEKLTRYFDLLKLKVNHPDFETDLVSQLQKLSQNKIIEIKNLEASSLENIKVSDSILVLSDSTEKIKITYDIINKDSVIKDSIYAYKTTTEITVDGYSMKSFEIKFDKE</sequence>
<comment type="caution">
    <text evidence="2">The sequence shown here is derived from an EMBL/GenBank/DDBJ whole genome shotgun (WGS) entry which is preliminary data.</text>
</comment>
<evidence type="ECO:0000256" key="1">
    <source>
        <dbReference type="SAM" id="SignalP"/>
    </source>
</evidence>
<feature type="chain" id="PRO_5020852848" description="Lipoprotein" evidence="1">
    <location>
        <begin position="20"/>
        <end position="155"/>
    </location>
</feature>
<feature type="signal peptide" evidence="1">
    <location>
        <begin position="1"/>
        <end position="19"/>
    </location>
</feature>
<evidence type="ECO:0000313" key="3">
    <source>
        <dbReference type="Proteomes" id="UP000294564"/>
    </source>
</evidence>
<keyword evidence="1" id="KW-0732">Signal</keyword>
<dbReference type="EMBL" id="SLXM01000007">
    <property type="protein sequence ID" value="TCP24054.1"/>
    <property type="molecule type" value="Genomic_DNA"/>
</dbReference>
<keyword evidence="3" id="KW-1185">Reference proteome</keyword>
<dbReference type="OrthoDB" id="1189211at2"/>
<accession>A0A4R2NRK2</accession>
<dbReference type="PROSITE" id="PS51257">
    <property type="entry name" value="PROKAR_LIPOPROTEIN"/>
    <property type="match status" value="1"/>
</dbReference>
<dbReference type="AlphaFoldDB" id="A0A4R2NRK2"/>
<dbReference type="Proteomes" id="UP000294564">
    <property type="component" value="Unassembled WGS sequence"/>
</dbReference>
<dbReference type="RefSeq" id="WP_132795320.1">
    <property type="nucleotide sequence ID" value="NZ_SLXM01000007.1"/>
</dbReference>
<evidence type="ECO:0000313" key="2">
    <source>
        <dbReference type="EMBL" id="TCP24054.1"/>
    </source>
</evidence>
<reference evidence="2 3" key="1">
    <citation type="submission" date="2019-03" db="EMBL/GenBank/DDBJ databases">
        <title>Genomic Encyclopedia of Type Strains, Phase IV (KMG-IV): sequencing the most valuable type-strain genomes for metagenomic binning, comparative biology and taxonomic classification.</title>
        <authorList>
            <person name="Goeker M."/>
        </authorList>
    </citation>
    <scope>NUCLEOTIDE SEQUENCE [LARGE SCALE GENOMIC DNA]</scope>
    <source>
        <strain evidence="2 3">DSM 14836</strain>
    </source>
</reference>